<dbReference type="RefSeq" id="WP_377724868.1">
    <property type="nucleotide sequence ID" value="NZ_JBHSEW010000004.1"/>
</dbReference>
<dbReference type="Proteomes" id="UP001595967">
    <property type="component" value="Unassembled WGS sequence"/>
</dbReference>
<evidence type="ECO:0008006" key="3">
    <source>
        <dbReference type="Google" id="ProtNLM"/>
    </source>
</evidence>
<name>A0ABV9GUS1_9BURK</name>
<evidence type="ECO:0000313" key="1">
    <source>
        <dbReference type="EMBL" id="MFC4621782.1"/>
    </source>
</evidence>
<reference evidence="2" key="1">
    <citation type="journal article" date="2019" name="Int. J. Syst. Evol. Microbiol.">
        <title>The Global Catalogue of Microorganisms (GCM) 10K type strain sequencing project: providing services to taxonomists for standard genome sequencing and annotation.</title>
        <authorList>
            <consortium name="The Broad Institute Genomics Platform"/>
            <consortium name="The Broad Institute Genome Sequencing Center for Infectious Disease"/>
            <person name="Wu L."/>
            <person name="Ma J."/>
        </authorList>
    </citation>
    <scope>NUCLEOTIDE SEQUENCE [LARGE SCALE GENOMIC DNA]</scope>
    <source>
        <strain evidence="2">JCM 11650</strain>
    </source>
</reference>
<comment type="caution">
    <text evidence="1">The sequence shown here is derived from an EMBL/GenBank/DDBJ whole genome shotgun (WGS) entry which is preliminary data.</text>
</comment>
<gene>
    <name evidence="1" type="ORF">ACFO3A_06085</name>
</gene>
<proteinExistence type="predicted"/>
<evidence type="ECO:0000313" key="2">
    <source>
        <dbReference type="Proteomes" id="UP001595967"/>
    </source>
</evidence>
<organism evidence="1 2">
    <name type="scientific">Comamonas nitrativorans</name>
    <dbReference type="NCBI Taxonomy" id="108437"/>
    <lineage>
        <taxon>Bacteria</taxon>
        <taxon>Pseudomonadati</taxon>
        <taxon>Pseudomonadota</taxon>
        <taxon>Betaproteobacteria</taxon>
        <taxon>Burkholderiales</taxon>
        <taxon>Comamonadaceae</taxon>
        <taxon>Comamonas</taxon>
    </lineage>
</organism>
<dbReference type="EMBL" id="JBHSEW010000004">
    <property type="protein sequence ID" value="MFC4621782.1"/>
    <property type="molecule type" value="Genomic_DNA"/>
</dbReference>
<accession>A0ABV9GUS1</accession>
<sequence length="253" mass="28819">MQSVTLYRYWQFGTGFRYLQDAKEGYSIHGSAVVIGNIEALLKKLEDLNLYVTIRAAANLRSLLKDLKATPGDSKLDAAQARKLSSTVRALRQTLEAELKGVNAYVVSPKRIEVERLVSDPASLFAPDVFNSLSELARFDIAEAAKCIAFERPTAAAFHLMRATEEALRNYYCHFVKRDRLSVMMWGPMVQALQKHRRAKQYDVLNKNLDNVRTSFRNPTQHPDKVYDIHEVQDLWGLCVEVINRMERAKAEA</sequence>
<keyword evidence="2" id="KW-1185">Reference proteome</keyword>
<protein>
    <recommendedName>
        <fullName evidence="3">HEPN domain-containing protein</fullName>
    </recommendedName>
</protein>